<reference evidence="3 4" key="1">
    <citation type="submission" date="2019-07" db="EMBL/GenBank/DDBJ databases">
        <title>Whole genome shotgun sequence of Actinotalea fermentans NBRC 105374.</title>
        <authorList>
            <person name="Hosoyama A."/>
            <person name="Uohara A."/>
            <person name="Ohji S."/>
            <person name="Ichikawa N."/>
        </authorList>
    </citation>
    <scope>NUCLEOTIDE SEQUENCE [LARGE SCALE GENOMIC DNA]</scope>
    <source>
        <strain evidence="3 4">NBRC 105374</strain>
    </source>
</reference>
<evidence type="ECO:0000313" key="3">
    <source>
        <dbReference type="EMBL" id="GEN79758.1"/>
    </source>
</evidence>
<dbReference type="Proteomes" id="UP000321484">
    <property type="component" value="Unassembled WGS sequence"/>
</dbReference>
<dbReference type="OrthoDB" id="9757917at2"/>
<keyword evidence="4" id="KW-1185">Reference proteome</keyword>
<evidence type="ECO:0000256" key="1">
    <source>
        <dbReference type="SAM" id="MobiDB-lite"/>
    </source>
</evidence>
<feature type="compositionally biased region" description="Low complexity" evidence="1">
    <location>
        <begin position="156"/>
        <end position="176"/>
    </location>
</feature>
<evidence type="ECO:0000313" key="4">
    <source>
        <dbReference type="Proteomes" id="UP000321484"/>
    </source>
</evidence>
<evidence type="ECO:0000259" key="2">
    <source>
        <dbReference type="Pfam" id="PF18741"/>
    </source>
</evidence>
<dbReference type="Pfam" id="PF18741">
    <property type="entry name" value="MTES_1575"/>
    <property type="match status" value="1"/>
</dbReference>
<feature type="domain" description="Restriction endonuclease type II-like" evidence="2">
    <location>
        <begin position="1225"/>
        <end position="1316"/>
    </location>
</feature>
<dbReference type="InterPro" id="IPR049468">
    <property type="entry name" value="Restrct_endonuc-II-like_dom"/>
</dbReference>
<sequence length="1493" mass="156823">MTARARSIALGAEPDTATPAPSGPVAVRPVGPEELVARACAAWRAALVTEAGDSALADVGRLGAAVLDLTAAHPSGIAQLFAGRTTRLSNLVREGSALTAARRRARSVAGRADEHAQRYGIASTFLAIGVATWVEELVDDVPEAEADAVVPDESTTPRTGERTAPAAAAAGAGPAAERADGPAVLVSGNARGPRITEPDATTAPIPLVAPPAVRTGARTTPRPGRRRTRTLHAPVLLRPVTVAPHPGEPDIDLALEPSLEVNPLLAVALRQRGALLDPLALARGAFGPSGFDPRPALDRLRGLGETLLEDFQLDDRLLVGTFVHPEQSLVDDLDALAPQLTEHEVVAALAGDERAAAALAHPLPPRPSGDRAPDEEGVGDLDPAQLHVLEALGAGHHVLVDAPPGSDVAGTVAAVVADATAAGRTVLYVAGHRRAAEAVTERLRALGLDDVVLDVAPRSGWREQAGQRLLGAMTTEPVAVDAEKVAIVERELLDRRSRLQRYIAALHRVRAPWDCSAYDALQALARLTSTRPAPATRVRLTPPVAEALGGEIRAQAGTDLVRVATLGAFSPAAQASPWYGADLPTPDRAKAALRRLDHLLNQSLPQMRAEATRVAEETGLVPAATPAAWTEQLSMLEGVRAALDVFRPVVFERSAADLVAATATPAWRAERGIAMSGSVRRRLRKQAKDMLRPGRPVADLHGALLEAAEQREIWRAHCPAGGWPRIPEGLAALELEERETRADLDALSDVLAPTAGGGDLPSLTWDELELRLGRLRADREALDTLPERTALLRSLQQRGLGGLLADLAARRVTAGVVAAELELAWWSTVFELILTEDPALAGHDGVTLARLVAEFRALDERLLADRAVLARASARSSVLARMALAETATQDLFAEIVEGRFGTLRQAVERYPAVARHLRPCIVASPMMVPHLLPPRRDTDLVVVDAAGHLPLEEVVPALARGRQVLVVGDSRCPAGSALAALAPLLPTVALRADAARRDPALTAFLAAHGYGDRLRPTPLPSDAGLLRLEVVDGTGMPDDAGLVEGTAAEVARVVELVAEHARTRPSASLAVVTASRAHAERVRDAVASLATEDPAVMRLVAPERPEPFTVALVGATQGLLRDDVILSVGFGRTPHGRVLHRFGPLTDDGGDAALVDALTTVRERLTLVSCFAAGDLDVDRLKTPGALLLAELLALVERRSAGGPAGRPAPHAGADPDRLVLDLAERLWRAGLLVDVDHGPGDGYRIPLVVGHPDVPDRMLVAVLTDDDAYVAEPSVRVRDRQVPQRLERLGWSVAQVWSAAAFLDPQAEADAVCATVIEARHALAQAQAAAAAELAREAEAARVAAATTPKPGARPPLPAAPIGLDDGDTAEVGLPVTGTGPVVEEAAAAEATSAEESSPLDESGDASAPAVEQPGLFDVPPARGPRPDVEVGLPISAYTDDQLDDMVAWIASDGVPRGDVELATALRAELGIKRRGSRVDQAVDAAVRRSR</sequence>
<name>A0A511YX37_9CELL</name>
<dbReference type="InterPro" id="IPR027417">
    <property type="entry name" value="P-loop_NTPase"/>
</dbReference>
<accession>A0A511YX37</accession>
<protein>
    <recommendedName>
        <fullName evidence="2">Restriction endonuclease type II-like domain-containing protein</fullName>
    </recommendedName>
</protein>
<comment type="caution">
    <text evidence="3">The sequence shown here is derived from an EMBL/GenBank/DDBJ whole genome shotgun (WGS) entry which is preliminary data.</text>
</comment>
<gene>
    <name evidence="3" type="ORF">AFE02nite_14920</name>
</gene>
<feature type="region of interest" description="Disordered" evidence="1">
    <location>
        <begin position="1390"/>
        <end position="1428"/>
    </location>
</feature>
<feature type="region of interest" description="Disordered" evidence="1">
    <location>
        <begin position="144"/>
        <end position="207"/>
    </location>
</feature>
<dbReference type="EMBL" id="BJYK01000004">
    <property type="protein sequence ID" value="GEN79758.1"/>
    <property type="molecule type" value="Genomic_DNA"/>
</dbReference>
<feature type="region of interest" description="Disordered" evidence="1">
    <location>
        <begin position="1345"/>
        <end position="1373"/>
    </location>
</feature>
<feature type="compositionally biased region" description="Low complexity" evidence="1">
    <location>
        <begin position="1390"/>
        <end position="1399"/>
    </location>
</feature>
<dbReference type="SUPFAM" id="SSF52540">
    <property type="entry name" value="P-loop containing nucleoside triphosphate hydrolases"/>
    <property type="match status" value="1"/>
</dbReference>
<proteinExistence type="predicted"/>
<organism evidence="3 4">
    <name type="scientific">Actinotalea fermentans</name>
    <dbReference type="NCBI Taxonomy" id="43671"/>
    <lineage>
        <taxon>Bacteria</taxon>
        <taxon>Bacillati</taxon>
        <taxon>Actinomycetota</taxon>
        <taxon>Actinomycetes</taxon>
        <taxon>Micrococcales</taxon>
        <taxon>Cellulomonadaceae</taxon>
        <taxon>Actinotalea</taxon>
    </lineage>
</organism>
<feature type="region of interest" description="Disordered" evidence="1">
    <location>
        <begin position="1"/>
        <end position="23"/>
    </location>
</feature>
<dbReference type="RefSeq" id="WP_146819384.1">
    <property type="nucleotide sequence ID" value="NZ_BJYK01000004.1"/>
</dbReference>